<dbReference type="InterPro" id="IPR036398">
    <property type="entry name" value="CA_dom_sf"/>
</dbReference>
<accession>A0A9N8EIX2</accession>
<dbReference type="AlphaFoldDB" id="A0A9N8EIX2"/>
<organism evidence="4 5">
    <name type="scientific">Seminavis robusta</name>
    <dbReference type="NCBI Taxonomy" id="568900"/>
    <lineage>
        <taxon>Eukaryota</taxon>
        <taxon>Sar</taxon>
        <taxon>Stramenopiles</taxon>
        <taxon>Ochrophyta</taxon>
        <taxon>Bacillariophyta</taxon>
        <taxon>Bacillariophyceae</taxon>
        <taxon>Bacillariophycidae</taxon>
        <taxon>Naviculales</taxon>
        <taxon>Naviculaceae</taxon>
        <taxon>Seminavis</taxon>
    </lineage>
</organism>
<dbReference type="InterPro" id="IPR001148">
    <property type="entry name" value="CA_dom"/>
</dbReference>
<dbReference type="Gene3D" id="3.10.200.10">
    <property type="entry name" value="Alpha carbonic anhydrase"/>
    <property type="match status" value="1"/>
</dbReference>
<evidence type="ECO:0000256" key="1">
    <source>
        <dbReference type="ARBA" id="ARBA00010718"/>
    </source>
</evidence>
<dbReference type="GO" id="GO:0005737">
    <property type="term" value="C:cytoplasm"/>
    <property type="evidence" value="ECO:0007669"/>
    <property type="project" value="TreeGrafter"/>
</dbReference>
<dbReference type="SUPFAM" id="SSF51069">
    <property type="entry name" value="Carbonic anhydrase"/>
    <property type="match status" value="1"/>
</dbReference>
<dbReference type="PANTHER" id="PTHR18952:SF124">
    <property type="entry name" value="CARBONIC ANHYDRASE 7"/>
    <property type="match status" value="1"/>
</dbReference>
<dbReference type="CDD" id="cd00326">
    <property type="entry name" value="alpha_CA"/>
    <property type="match status" value="1"/>
</dbReference>
<feature type="domain" description="Alpha-carbonic anhydrase" evidence="3">
    <location>
        <begin position="38"/>
        <end position="330"/>
    </location>
</feature>
<dbReference type="GO" id="GO:0004089">
    <property type="term" value="F:carbonate dehydratase activity"/>
    <property type="evidence" value="ECO:0007669"/>
    <property type="project" value="InterPro"/>
</dbReference>
<dbReference type="InterPro" id="IPR023561">
    <property type="entry name" value="Carbonic_anhydrase_a-class"/>
</dbReference>
<comment type="similarity">
    <text evidence="1">Belongs to the alpha-carbonic anhydrase family.</text>
</comment>
<comment type="caution">
    <text evidence="4">The sequence shown here is derived from an EMBL/GenBank/DDBJ whole genome shotgun (WGS) entry which is preliminary data.</text>
</comment>
<sequence length="334" mass="36716">MRVSFSALVTLFLGTTSLLPQAAKATEPVVFDYMDPDSDWPLFSTIPTSFGDMPNECGMTERQSPIDIPTSVIRSLCERPTTPYFIDGRNTGKCEFSALSFPIRDVDVGVDLNGCTTMPSIKLDNGPNGDGANYTALQFHIHTGTEHSFNTDFEDAELHIVHANMNVGDFTYETGDFQVLGVKIRGGDGARPNYRFERLLVEWEESLAQTEASCSGELTVGDSTTVVGRSQSRPTGSFNPYDLIPVGTDFYTYEGSLTAPPCSQTVMWNLATEFMRVSRSQLLRLYNVINNYKYPMGSSAACQFNAKPDIEGSTSRPPQPLNGRIVKRTCGGIE</sequence>
<feature type="chain" id="PRO_5040258982" evidence="2">
    <location>
        <begin position="26"/>
        <end position="334"/>
    </location>
</feature>
<evidence type="ECO:0000256" key="2">
    <source>
        <dbReference type="SAM" id="SignalP"/>
    </source>
</evidence>
<dbReference type="SMART" id="SM01057">
    <property type="entry name" value="Carb_anhydrase"/>
    <property type="match status" value="1"/>
</dbReference>
<evidence type="ECO:0000259" key="3">
    <source>
        <dbReference type="PROSITE" id="PS51144"/>
    </source>
</evidence>
<evidence type="ECO:0000313" key="5">
    <source>
        <dbReference type="Proteomes" id="UP001153069"/>
    </source>
</evidence>
<dbReference type="Pfam" id="PF00194">
    <property type="entry name" value="Carb_anhydrase"/>
    <property type="match status" value="1"/>
</dbReference>
<gene>
    <name evidence="4" type="ORF">SEMRO_1071_G237870.1</name>
</gene>
<dbReference type="PANTHER" id="PTHR18952">
    <property type="entry name" value="CARBONIC ANHYDRASE"/>
    <property type="match status" value="1"/>
</dbReference>
<dbReference type="GO" id="GO:0008270">
    <property type="term" value="F:zinc ion binding"/>
    <property type="evidence" value="ECO:0007669"/>
    <property type="project" value="InterPro"/>
</dbReference>
<reference evidence="4" key="1">
    <citation type="submission" date="2020-06" db="EMBL/GenBank/DDBJ databases">
        <authorList>
            <consortium name="Plant Systems Biology data submission"/>
        </authorList>
    </citation>
    <scope>NUCLEOTIDE SEQUENCE</scope>
    <source>
        <strain evidence="4">D6</strain>
    </source>
</reference>
<keyword evidence="5" id="KW-1185">Reference proteome</keyword>
<name>A0A9N8EIX2_9STRA</name>
<feature type="signal peptide" evidence="2">
    <location>
        <begin position="1"/>
        <end position="25"/>
    </location>
</feature>
<dbReference type="Proteomes" id="UP001153069">
    <property type="component" value="Unassembled WGS sequence"/>
</dbReference>
<dbReference type="OrthoDB" id="429145at2759"/>
<proteinExistence type="inferred from homology"/>
<dbReference type="PROSITE" id="PS51144">
    <property type="entry name" value="ALPHA_CA_2"/>
    <property type="match status" value="1"/>
</dbReference>
<keyword evidence="2" id="KW-0732">Signal</keyword>
<protein>
    <submittedName>
        <fullName evidence="4">Carbonic anhydrase</fullName>
    </submittedName>
</protein>
<dbReference type="EMBL" id="CAICTM010001069">
    <property type="protein sequence ID" value="CAB9520066.1"/>
    <property type="molecule type" value="Genomic_DNA"/>
</dbReference>
<evidence type="ECO:0000313" key="4">
    <source>
        <dbReference type="EMBL" id="CAB9520066.1"/>
    </source>
</evidence>